<keyword evidence="5" id="KW-0812">Transmembrane</keyword>
<feature type="compositionally biased region" description="Low complexity" evidence="4">
    <location>
        <begin position="58"/>
        <end position="68"/>
    </location>
</feature>
<dbReference type="EMBL" id="QMDV01000005">
    <property type="protein sequence ID" value="RAU81485.1"/>
    <property type="molecule type" value="Genomic_DNA"/>
</dbReference>
<evidence type="ECO:0000256" key="4">
    <source>
        <dbReference type="SAM" id="MobiDB-lite"/>
    </source>
</evidence>
<dbReference type="Gene3D" id="1.25.40.10">
    <property type="entry name" value="Tetratricopeptide repeat domain"/>
    <property type="match status" value="1"/>
</dbReference>
<dbReference type="PANTHER" id="PTHR45586:SF1">
    <property type="entry name" value="LIPOPOLYSACCHARIDE ASSEMBLY PROTEIN B"/>
    <property type="match status" value="1"/>
</dbReference>
<evidence type="ECO:0000313" key="6">
    <source>
        <dbReference type="EMBL" id="RAU81485.1"/>
    </source>
</evidence>
<feature type="repeat" description="TPR" evidence="3">
    <location>
        <begin position="212"/>
        <end position="245"/>
    </location>
</feature>
<comment type="caution">
    <text evidence="6">The sequence shown here is derived from an EMBL/GenBank/DDBJ whole genome shotgun (WGS) entry which is preliminary data.</text>
</comment>
<dbReference type="Pfam" id="PF14559">
    <property type="entry name" value="TPR_19"/>
    <property type="match status" value="1"/>
</dbReference>
<reference evidence="6 7" key="2">
    <citation type="submission" date="2018-07" db="EMBL/GenBank/DDBJ databases">
        <title>Pontibacter sp. 2b14 genomic sequence and assembly.</title>
        <authorList>
            <person name="Du Z.-J."/>
        </authorList>
    </citation>
    <scope>NUCLEOTIDE SEQUENCE [LARGE SCALE GENOMIC DNA]</scope>
    <source>
        <strain evidence="6 7">2b14</strain>
    </source>
</reference>
<dbReference type="InterPro" id="IPR011990">
    <property type="entry name" value="TPR-like_helical_dom_sf"/>
</dbReference>
<reference evidence="6 7" key="1">
    <citation type="submission" date="2018-06" db="EMBL/GenBank/DDBJ databases">
        <authorList>
            <person name="Liu Z.-W."/>
        </authorList>
    </citation>
    <scope>NUCLEOTIDE SEQUENCE [LARGE SCALE GENOMIC DNA]</scope>
    <source>
        <strain evidence="6 7">2b14</strain>
    </source>
</reference>
<proteinExistence type="predicted"/>
<dbReference type="InterPro" id="IPR051012">
    <property type="entry name" value="CellSynth/LPSAsmb/PSIAsmb"/>
</dbReference>
<evidence type="ECO:0000256" key="5">
    <source>
        <dbReference type="SAM" id="Phobius"/>
    </source>
</evidence>
<dbReference type="OrthoDB" id="1490552at2"/>
<keyword evidence="7" id="KW-1185">Reference proteome</keyword>
<dbReference type="AlphaFoldDB" id="A0A364RB53"/>
<dbReference type="Proteomes" id="UP000251692">
    <property type="component" value="Unassembled WGS sequence"/>
</dbReference>
<dbReference type="SUPFAM" id="SSF48452">
    <property type="entry name" value="TPR-like"/>
    <property type="match status" value="1"/>
</dbReference>
<dbReference type="PROSITE" id="PS50005">
    <property type="entry name" value="TPR"/>
    <property type="match status" value="1"/>
</dbReference>
<gene>
    <name evidence="6" type="ORF">DP923_15355</name>
</gene>
<organism evidence="6 7">
    <name type="scientific">Pontibacter arcticus</name>
    <dbReference type="NCBI Taxonomy" id="2080288"/>
    <lineage>
        <taxon>Bacteria</taxon>
        <taxon>Pseudomonadati</taxon>
        <taxon>Bacteroidota</taxon>
        <taxon>Cytophagia</taxon>
        <taxon>Cytophagales</taxon>
        <taxon>Hymenobacteraceae</taxon>
        <taxon>Pontibacter</taxon>
    </lineage>
</organism>
<evidence type="ECO:0000256" key="2">
    <source>
        <dbReference type="ARBA" id="ARBA00022803"/>
    </source>
</evidence>
<dbReference type="InterPro" id="IPR019734">
    <property type="entry name" value="TPR_rpt"/>
</dbReference>
<keyword evidence="5" id="KW-1133">Transmembrane helix</keyword>
<feature type="transmembrane region" description="Helical" evidence="5">
    <location>
        <begin position="6"/>
        <end position="27"/>
    </location>
</feature>
<name>A0A364RB53_9BACT</name>
<evidence type="ECO:0000313" key="7">
    <source>
        <dbReference type="Proteomes" id="UP000251692"/>
    </source>
</evidence>
<feature type="compositionally biased region" description="Basic and acidic residues" evidence="4">
    <location>
        <begin position="46"/>
        <end position="57"/>
    </location>
</feature>
<keyword evidence="2 3" id="KW-0802">TPR repeat</keyword>
<dbReference type="PROSITE" id="PS50293">
    <property type="entry name" value="TPR_REGION"/>
    <property type="match status" value="1"/>
</dbReference>
<dbReference type="RefSeq" id="WP_112306775.1">
    <property type="nucleotide sequence ID" value="NZ_QMDV01000005.1"/>
</dbReference>
<protein>
    <submittedName>
        <fullName evidence="6">Uncharacterized protein</fullName>
    </submittedName>
</protein>
<feature type="region of interest" description="Disordered" evidence="4">
    <location>
        <begin position="38"/>
        <end position="68"/>
    </location>
</feature>
<accession>A0A364RB53</accession>
<sequence>MSRSQILIVIIAVALVAGIFFLPKVVVNKKDESAMAAGQAAAVPEGHSEDDGHDHGAEAGATAGAGTASDVHATATPDQLMTLATARAKYKKSTDPQFKSRLATELADAYAAAQKYDSAGFYFEIAANARPGEKSYKKAADAYYEAFTFAATQERAGELGGKARNMYEQVLKNNPSDLDAKTNVAMTYISTTNPMQGITLLREVITANPNHQKALFNLGILSVQSGQYDKAAERFRKLVEVNPKHVEGTFYLAISLAETEQEEEAKTLLNKVKTMSNDPALAASVDEYLAKLK</sequence>
<evidence type="ECO:0000256" key="1">
    <source>
        <dbReference type="ARBA" id="ARBA00022737"/>
    </source>
</evidence>
<dbReference type="PANTHER" id="PTHR45586">
    <property type="entry name" value="TPR REPEAT-CONTAINING PROTEIN PA4667"/>
    <property type="match status" value="1"/>
</dbReference>
<evidence type="ECO:0000256" key="3">
    <source>
        <dbReference type="PROSITE-ProRule" id="PRU00339"/>
    </source>
</evidence>
<dbReference type="SMART" id="SM00028">
    <property type="entry name" value="TPR"/>
    <property type="match status" value="4"/>
</dbReference>
<keyword evidence="1" id="KW-0677">Repeat</keyword>
<keyword evidence="5" id="KW-0472">Membrane</keyword>